<dbReference type="SUPFAM" id="SSF55073">
    <property type="entry name" value="Nucleotide cyclase"/>
    <property type="match status" value="1"/>
</dbReference>
<gene>
    <name evidence="1" type="ORF">QHF89_26740</name>
</gene>
<name>A0ABT6NXP6_9BACT</name>
<comment type="caution">
    <text evidence="1">The sequence shown here is derived from an EMBL/GenBank/DDBJ whole genome shotgun (WGS) entry which is preliminary data.</text>
</comment>
<evidence type="ECO:0000313" key="2">
    <source>
        <dbReference type="Proteomes" id="UP001160301"/>
    </source>
</evidence>
<proteinExistence type="predicted"/>
<evidence type="ECO:0000313" key="1">
    <source>
        <dbReference type="EMBL" id="MDI1433121.1"/>
    </source>
</evidence>
<organism evidence="1 2">
    <name type="scientific">Polyangium sorediatum</name>
    <dbReference type="NCBI Taxonomy" id="889274"/>
    <lineage>
        <taxon>Bacteria</taxon>
        <taxon>Pseudomonadati</taxon>
        <taxon>Myxococcota</taxon>
        <taxon>Polyangia</taxon>
        <taxon>Polyangiales</taxon>
        <taxon>Polyangiaceae</taxon>
        <taxon>Polyangium</taxon>
    </lineage>
</organism>
<accession>A0ABT6NXP6</accession>
<dbReference type="EMBL" id="JARZHI010000026">
    <property type="protein sequence ID" value="MDI1433121.1"/>
    <property type="molecule type" value="Genomic_DNA"/>
</dbReference>
<dbReference type="Proteomes" id="UP001160301">
    <property type="component" value="Unassembled WGS sequence"/>
</dbReference>
<dbReference type="InterPro" id="IPR029787">
    <property type="entry name" value="Nucleotide_cyclase"/>
</dbReference>
<sequence length="422" mass="45698">MGFKATREQYSPSLFDVAQDITGTLPVKLVERWLSSEQGPQDAQNLLEPFKVKGYSVSSDSSGLTKLSGQKSLIEILAILNQPKEIVYGYGAAIGGQGVGIWAADNTQMFYPPAVSAETLLSALLTIQDEINERCQIKIGLGAHYGEFYSISGGLYGTEADAIEEIAENDTAGGEIVITQAFLDLLPPTHAFTSVKREDEPMVVGSLYRIVDGPRLSGVVPTKERYPIPYSEQFYGELITYDAALHDAAFGARILQRYTQSKVVVLIERESKPDESYEVDLLGNMALSAFMKDVGMRHLSQHNGTEIKVVGPLGIYVFDTGSAALAFAREFGADLTRQDVSCRIGIDAGTLMIFDLATGGKDIAGQPVNIASKMAQDKGTPGHIYLSHAMKDLVDVSGFKEIKLSVSGVEMIAFEQSVNSSR</sequence>
<keyword evidence="2" id="KW-1185">Reference proteome</keyword>
<dbReference type="Gene3D" id="3.30.70.1230">
    <property type="entry name" value="Nucleotide cyclase"/>
    <property type="match status" value="1"/>
</dbReference>
<reference evidence="1 2" key="1">
    <citation type="submission" date="2023-04" db="EMBL/GenBank/DDBJ databases">
        <title>The genome sequence of Polyangium sorediatum DSM14670.</title>
        <authorList>
            <person name="Zhang X."/>
        </authorList>
    </citation>
    <scope>NUCLEOTIDE SEQUENCE [LARGE SCALE GENOMIC DNA]</scope>
    <source>
        <strain evidence="1 2">DSM 14670</strain>
    </source>
</reference>
<dbReference type="RefSeq" id="WP_136967722.1">
    <property type="nucleotide sequence ID" value="NZ_JARZHI010000026.1"/>
</dbReference>
<evidence type="ECO:0008006" key="3">
    <source>
        <dbReference type="Google" id="ProtNLM"/>
    </source>
</evidence>
<protein>
    <recommendedName>
        <fullName evidence="3">Family 3 adenylate cyclase</fullName>
    </recommendedName>
</protein>